<name>A0A3M7RZ41_BRAPC</name>
<proteinExistence type="predicted"/>
<accession>A0A3M7RZ41</accession>
<dbReference type="AlphaFoldDB" id="A0A3M7RZ41"/>
<reference evidence="1 2" key="1">
    <citation type="journal article" date="2018" name="Sci. Rep.">
        <title>Genomic signatures of local adaptation to the degree of environmental predictability in rotifers.</title>
        <authorList>
            <person name="Franch-Gras L."/>
            <person name="Hahn C."/>
            <person name="Garcia-Roger E.M."/>
            <person name="Carmona M.J."/>
            <person name="Serra M."/>
            <person name="Gomez A."/>
        </authorList>
    </citation>
    <scope>NUCLEOTIDE SEQUENCE [LARGE SCALE GENOMIC DNA]</scope>
    <source>
        <strain evidence="1">HYR1</strain>
    </source>
</reference>
<evidence type="ECO:0000313" key="2">
    <source>
        <dbReference type="Proteomes" id="UP000276133"/>
    </source>
</evidence>
<comment type="caution">
    <text evidence="1">The sequence shown here is derived from an EMBL/GenBank/DDBJ whole genome shotgun (WGS) entry which is preliminary data.</text>
</comment>
<gene>
    <name evidence="1" type="ORF">BpHYR1_027516</name>
</gene>
<dbReference type="Proteomes" id="UP000276133">
    <property type="component" value="Unassembled WGS sequence"/>
</dbReference>
<organism evidence="1 2">
    <name type="scientific">Brachionus plicatilis</name>
    <name type="common">Marine rotifer</name>
    <name type="synonym">Brachionus muelleri</name>
    <dbReference type="NCBI Taxonomy" id="10195"/>
    <lineage>
        <taxon>Eukaryota</taxon>
        <taxon>Metazoa</taxon>
        <taxon>Spiralia</taxon>
        <taxon>Gnathifera</taxon>
        <taxon>Rotifera</taxon>
        <taxon>Eurotatoria</taxon>
        <taxon>Monogononta</taxon>
        <taxon>Pseudotrocha</taxon>
        <taxon>Ploima</taxon>
        <taxon>Brachionidae</taxon>
        <taxon>Brachionus</taxon>
    </lineage>
</organism>
<dbReference type="EMBL" id="REGN01002362">
    <property type="protein sequence ID" value="RNA28615.1"/>
    <property type="molecule type" value="Genomic_DNA"/>
</dbReference>
<sequence>MEEYEGLLEALVQIEPKIQVASALNFVCQTCGTSILNLTFVADLMNFESRRVKWIEILLNFSLTQFGPILY</sequence>
<keyword evidence="2" id="KW-1185">Reference proteome</keyword>
<protein>
    <submittedName>
        <fullName evidence="1">Uncharacterized protein</fullName>
    </submittedName>
</protein>
<evidence type="ECO:0000313" key="1">
    <source>
        <dbReference type="EMBL" id="RNA28615.1"/>
    </source>
</evidence>